<dbReference type="STRING" id="413434.SAMN04488132_11029"/>
<name>A0A1T4QZV0_9BACT</name>
<evidence type="ECO:0000313" key="1">
    <source>
        <dbReference type="EMBL" id="SKA09342.1"/>
    </source>
</evidence>
<reference evidence="1 2" key="1">
    <citation type="submission" date="2017-02" db="EMBL/GenBank/DDBJ databases">
        <authorList>
            <person name="Peterson S.W."/>
        </authorList>
    </citation>
    <scope>NUCLEOTIDE SEQUENCE [LARGE SCALE GENOMIC DNA]</scope>
    <source>
        <strain evidence="1 2">DSM 22335</strain>
    </source>
</reference>
<dbReference type="Proteomes" id="UP000190888">
    <property type="component" value="Unassembled WGS sequence"/>
</dbReference>
<sequence length="148" mass="16873">MSVTVLKLIPTTATYIPDEEKQKKAVALLRTIYPRNEIAASVTERVEFIDPGSNFESISCNKCNSTIEIEAWHELMDKAWQNNFSDLMITTPCCNNASSLNELTYQFPAGFSMFTLVIFAPSEKIRSADFQRLQNELNSPLKEIWAHY</sequence>
<proteinExistence type="predicted"/>
<dbReference type="EMBL" id="FUWH01000010">
    <property type="protein sequence ID" value="SKA09342.1"/>
    <property type="molecule type" value="Genomic_DNA"/>
</dbReference>
<dbReference type="OrthoDB" id="7871924at2"/>
<protein>
    <submittedName>
        <fullName evidence="1">Uncharacterized protein</fullName>
    </submittedName>
</protein>
<dbReference type="AlphaFoldDB" id="A0A1T4QZV0"/>
<evidence type="ECO:0000313" key="2">
    <source>
        <dbReference type="Proteomes" id="UP000190888"/>
    </source>
</evidence>
<accession>A0A1T4QZV0</accession>
<keyword evidence="2" id="KW-1185">Reference proteome</keyword>
<dbReference type="RefSeq" id="WP_078832280.1">
    <property type="nucleotide sequence ID" value="NZ_FUWH01000010.1"/>
</dbReference>
<gene>
    <name evidence="1" type="ORF">SAMN04488132_11029</name>
</gene>
<organism evidence="1 2">
    <name type="scientific">Sediminibacterium ginsengisoli</name>
    <dbReference type="NCBI Taxonomy" id="413434"/>
    <lineage>
        <taxon>Bacteria</taxon>
        <taxon>Pseudomonadati</taxon>
        <taxon>Bacteroidota</taxon>
        <taxon>Chitinophagia</taxon>
        <taxon>Chitinophagales</taxon>
        <taxon>Chitinophagaceae</taxon>
        <taxon>Sediminibacterium</taxon>
    </lineage>
</organism>